<protein>
    <submittedName>
        <fullName evidence="6">Acriflavin resistance periplasmic protein</fullName>
    </submittedName>
</protein>
<reference evidence="6 7" key="1">
    <citation type="journal article" date="2015" name="Genome Biol. Evol.">
        <title>Distinctive Genome Reduction Rates Revealed by Genomic Analyses of Two Coxiella-Like Endosymbionts in Ticks.</title>
        <authorList>
            <person name="Gottlieb Y."/>
            <person name="Lalzar I."/>
            <person name="Klasson L."/>
        </authorList>
    </citation>
    <scope>NUCLEOTIDE SEQUENCE [LARGE SCALE GENOMIC DNA]</scope>
    <source>
        <strain evidence="6 7">CRt</strain>
    </source>
</reference>
<dbReference type="Gene3D" id="1.10.287.470">
    <property type="entry name" value="Helix hairpin bin"/>
    <property type="match status" value="1"/>
</dbReference>
<gene>
    <name evidence="6" type="ORF">CleRT_10900</name>
</gene>
<proteinExistence type="inferred from homology"/>
<dbReference type="SUPFAM" id="SSF111369">
    <property type="entry name" value="HlyD-like secretion proteins"/>
    <property type="match status" value="1"/>
</dbReference>
<dbReference type="InterPro" id="IPR058624">
    <property type="entry name" value="MdtA-like_HH"/>
</dbReference>
<organism evidence="6 7">
    <name type="scientific">Candidatus Coxiella mudrowiae</name>
    <dbReference type="NCBI Taxonomy" id="2054173"/>
    <lineage>
        <taxon>Bacteria</taxon>
        <taxon>Pseudomonadati</taxon>
        <taxon>Pseudomonadota</taxon>
        <taxon>Gammaproteobacteria</taxon>
        <taxon>Legionellales</taxon>
        <taxon>Coxiellaceae</taxon>
        <taxon>Coxiella</taxon>
    </lineage>
</organism>
<evidence type="ECO:0000259" key="4">
    <source>
        <dbReference type="Pfam" id="PF25954"/>
    </source>
</evidence>
<evidence type="ECO:0000259" key="5">
    <source>
        <dbReference type="Pfam" id="PF25989"/>
    </source>
</evidence>
<dbReference type="EMBL" id="CP011126">
    <property type="protein sequence ID" value="AKQ33758.1"/>
    <property type="molecule type" value="Genomic_DNA"/>
</dbReference>
<dbReference type="Gene3D" id="2.40.50.100">
    <property type="match status" value="1"/>
</dbReference>
<feature type="domain" description="YknX-like C-terminal permuted SH3-like" evidence="5">
    <location>
        <begin position="281"/>
        <end position="347"/>
    </location>
</feature>
<dbReference type="InterPro" id="IPR058637">
    <property type="entry name" value="YknX-like_C"/>
</dbReference>
<dbReference type="Pfam" id="PF25876">
    <property type="entry name" value="HH_MFP_RND"/>
    <property type="match status" value="1"/>
</dbReference>
<dbReference type="NCBIfam" id="TIGR01730">
    <property type="entry name" value="RND_mfp"/>
    <property type="match status" value="1"/>
</dbReference>
<sequence length="352" mass="38318">MYKYWKSGFFLSLVFIVGIYFLFSSMWARAAKPVPVGPQPVFVDVTQVKTANIPNAVSALGSLSGVRVVIISAESDGRIAGIHFKSGQEVDQGMPIVELDNVQAQADYQSAVTAMKLARTKYERSKLLLNQAISQQELATLKADMESKEAAVKSKLATLNQKITTAPFSGVLGVFHVQIGDYVKAGDPLVTLINTSQLRADYQLPESFLPELKLDQLVTITSSTYPKKVFYGTVSFISPTVNSDTHSISIQALVPNDMKLLLPGMFVHVSHQISVSKNTAVVPEEAIQADVKGYYVYKVMGDKVGQIYIKIGARLDNQAQVLSGLKIGDTIVVAGQQKLDDGSVVRVMKQEA</sequence>
<evidence type="ECO:0000313" key="6">
    <source>
        <dbReference type="EMBL" id="AKQ33758.1"/>
    </source>
</evidence>
<dbReference type="InterPro" id="IPR058625">
    <property type="entry name" value="MdtA-like_BSH"/>
</dbReference>
<dbReference type="InterPro" id="IPR058792">
    <property type="entry name" value="Beta-barrel_RND_2"/>
</dbReference>
<name>A0ABM5UUV7_9COXI</name>
<dbReference type="PANTHER" id="PTHR30469">
    <property type="entry name" value="MULTIDRUG RESISTANCE PROTEIN MDTA"/>
    <property type="match status" value="1"/>
</dbReference>
<dbReference type="Proteomes" id="UP000063965">
    <property type="component" value="Chromosome"/>
</dbReference>
<evidence type="ECO:0000259" key="2">
    <source>
        <dbReference type="Pfam" id="PF25876"/>
    </source>
</evidence>
<dbReference type="Pfam" id="PF25917">
    <property type="entry name" value="BSH_RND"/>
    <property type="match status" value="1"/>
</dbReference>
<keyword evidence="7" id="KW-1185">Reference proteome</keyword>
<evidence type="ECO:0000313" key="7">
    <source>
        <dbReference type="Proteomes" id="UP000063965"/>
    </source>
</evidence>
<feature type="domain" description="CusB-like beta-barrel" evidence="4">
    <location>
        <begin position="203"/>
        <end position="270"/>
    </location>
</feature>
<dbReference type="Gene3D" id="2.40.420.20">
    <property type="match status" value="1"/>
</dbReference>
<comment type="similarity">
    <text evidence="1">Belongs to the membrane fusion protein (MFP) (TC 8.A.1) family.</text>
</comment>
<dbReference type="Pfam" id="PF25954">
    <property type="entry name" value="Beta-barrel_RND_2"/>
    <property type="match status" value="1"/>
</dbReference>
<dbReference type="InterPro" id="IPR006143">
    <property type="entry name" value="RND_pump_MFP"/>
</dbReference>
<evidence type="ECO:0000259" key="3">
    <source>
        <dbReference type="Pfam" id="PF25917"/>
    </source>
</evidence>
<accession>A0ABM5UUV7</accession>
<evidence type="ECO:0000256" key="1">
    <source>
        <dbReference type="ARBA" id="ARBA00009477"/>
    </source>
</evidence>
<dbReference type="RefSeq" id="WP_048875391.1">
    <property type="nucleotide sequence ID" value="NZ_CP011126.1"/>
</dbReference>
<dbReference type="Gene3D" id="2.40.30.170">
    <property type="match status" value="1"/>
</dbReference>
<feature type="domain" description="Multidrug resistance protein MdtA-like barrel-sandwich hybrid" evidence="3">
    <location>
        <begin position="67"/>
        <end position="191"/>
    </location>
</feature>
<dbReference type="Pfam" id="PF25989">
    <property type="entry name" value="YknX_C"/>
    <property type="match status" value="1"/>
</dbReference>
<feature type="domain" description="Multidrug resistance protein MdtA-like alpha-helical hairpin" evidence="2">
    <location>
        <begin position="102"/>
        <end position="161"/>
    </location>
</feature>
<dbReference type="PANTHER" id="PTHR30469:SF11">
    <property type="entry name" value="BLL4320 PROTEIN"/>
    <property type="match status" value="1"/>
</dbReference>